<accession>A0A7E4WC04</accession>
<keyword evidence="1" id="KW-1185">Reference proteome</keyword>
<protein>
    <submittedName>
        <fullName evidence="2">DUF1985 domain-containing protein</fullName>
    </submittedName>
</protein>
<dbReference type="WBParaSite" id="Pan_g9424.t1">
    <property type="protein sequence ID" value="Pan_g9424.t1"/>
    <property type="gene ID" value="Pan_g9424"/>
</dbReference>
<dbReference type="Proteomes" id="UP000492821">
    <property type="component" value="Unassembled WGS sequence"/>
</dbReference>
<evidence type="ECO:0000313" key="2">
    <source>
        <dbReference type="WBParaSite" id="Pan_g9424.t1"/>
    </source>
</evidence>
<dbReference type="AlphaFoldDB" id="A0A7E4WC04"/>
<sequence>MASSSSKTEKKSQNMFALAVAFVPKCTHRRRFNLAENFFKNVKAVGEVFLGNVPFDTWTKVDLPESVVKTGYKVHNLFQMMSLGSSDPILDSINLSTLLRLDDDNTMFRMMRFHLRSICNRLESNPRFYLLCLATGLGLMKAKKDLKYLVDCICIALEFHTSRTPHFTDDFPSILDASNAQDDPLKTFKDFDNLIADMTDANADNPDKNLTEEERAINVKKELNKRLIHMDYVDLLDELRILFSRQERADY</sequence>
<organism evidence="1 2">
    <name type="scientific">Panagrellus redivivus</name>
    <name type="common">Microworm</name>
    <dbReference type="NCBI Taxonomy" id="6233"/>
    <lineage>
        <taxon>Eukaryota</taxon>
        <taxon>Metazoa</taxon>
        <taxon>Ecdysozoa</taxon>
        <taxon>Nematoda</taxon>
        <taxon>Chromadorea</taxon>
        <taxon>Rhabditida</taxon>
        <taxon>Tylenchina</taxon>
        <taxon>Panagrolaimomorpha</taxon>
        <taxon>Panagrolaimoidea</taxon>
        <taxon>Panagrolaimidae</taxon>
        <taxon>Panagrellus</taxon>
    </lineage>
</organism>
<proteinExistence type="predicted"/>
<reference evidence="2" key="2">
    <citation type="submission" date="2020-10" db="UniProtKB">
        <authorList>
            <consortium name="WormBaseParasite"/>
        </authorList>
    </citation>
    <scope>IDENTIFICATION</scope>
</reference>
<evidence type="ECO:0000313" key="1">
    <source>
        <dbReference type="Proteomes" id="UP000492821"/>
    </source>
</evidence>
<name>A0A7E4WC04_PANRE</name>
<reference evidence="1" key="1">
    <citation type="journal article" date="2013" name="Genetics">
        <title>The draft genome and transcriptome of Panagrellus redivivus are shaped by the harsh demands of a free-living lifestyle.</title>
        <authorList>
            <person name="Srinivasan J."/>
            <person name="Dillman A.R."/>
            <person name="Macchietto M.G."/>
            <person name="Heikkinen L."/>
            <person name="Lakso M."/>
            <person name="Fracchia K.M."/>
            <person name="Antoshechkin I."/>
            <person name="Mortazavi A."/>
            <person name="Wong G."/>
            <person name="Sternberg P.W."/>
        </authorList>
    </citation>
    <scope>NUCLEOTIDE SEQUENCE [LARGE SCALE GENOMIC DNA]</scope>
    <source>
        <strain evidence="1">MT8872</strain>
    </source>
</reference>